<dbReference type="AlphaFoldDB" id="A0A660L7N6"/>
<evidence type="ECO:0000256" key="8">
    <source>
        <dbReference type="ARBA" id="ARBA00022741"/>
    </source>
</evidence>
<dbReference type="CDD" id="cd00082">
    <property type="entry name" value="HisKA"/>
    <property type="match status" value="1"/>
</dbReference>
<dbReference type="InterPro" id="IPR036890">
    <property type="entry name" value="HATPase_C_sf"/>
</dbReference>
<dbReference type="EMBL" id="RBIJ01000001">
    <property type="protein sequence ID" value="RKQ88869.1"/>
    <property type="molecule type" value="Genomic_DNA"/>
</dbReference>
<dbReference type="Gene3D" id="3.30.565.10">
    <property type="entry name" value="Histidine kinase-like ATPase, C-terminal domain"/>
    <property type="match status" value="1"/>
</dbReference>
<dbReference type="InterPro" id="IPR004358">
    <property type="entry name" value="Sig_transdc_His_kin-like_C"/>
</dbReference>
<keyword evidence="12" id="KW-0902">Two-component regulatory system</keyword>
<evidence type="ECO:0000256" key="3">
    <source>
        <dbReference type="ARBA" id="ARBA00012438"/>
    </source>
</evidence>
<evidence type="ECO:0000256" key="14">
    <source>
        <dbReference type="SAM" id="Phobius"/>
    </source>
</evidence>
<dbReference type="InterPro" id="IPR005467">
    <property type="entry name" value="His_kinase_dom"/>
</dbReference>
<keyword evidence="4" id="KW-1003">Cell membrane</keyword>
<dbReference type="SMART" id="SM00304">
    <property type="entry name" value="HAMP"/>
    <property type="match status" value="1"/>
</dbReference>
<name>A0A660L7N6_9BACL</name>
<evidence type="ECO:0000256" key="13">
    <source>
        <dbReference type="ARBA" id="ARBA00023136"/>
    </source>
</evidence>
<keyword evidence="18" id="KW-1185">Reference proteome</keyword>
<evidence type="ECO:0000313" key="17">
    <source>
        <dbReference type="EMBL" id="RKQ88869.1"/>
    </source>
</evidence>
<evidence type="ECO:0000256" key="6">
    <source>
        <dbReference type="ARBA" id="ARBA00022679"/>
    </source>
</evidence>
<dbReference type="PRINTS" id="PR00344">
    <property type="entry name" value="BCTRLSENSOR"/>
</dbReference>
<feature type="transmembrane region" description="Helical" evidence="14">
    <location>
        <begin position="155"/>
        <end position="179"/>
    </location>
</feature>
<evidence type="ECO:0000256" key="10">
    <source>
        <dbReference type="ARBA" id="ARBA00022840"/>
    </source>
</evidence>
<dbReference type="EC" id="2.7.13.3" evidence="3"/>
<evidence type="ECO:0000256" key="7">
    <source>
        <dbReference type="ARBA" id="ARBA00022692"/>
    </source>
</evidence>
<keyword evidence="8" id="KW-0547">Nucleotide-binding</keyword>
<keyword evidence="10" id="KW-0067">ATP-binding</keyword>
<sequence length="477" mass="52715">MRTWRGKLVLWSLASMFAVALVFAGVTYANLRKSLLEEERRELDVRTEALVRVLRENPSLLRSLSSPRDEERRATEQAWEIRLRAFLYPDERLSLFGEGGAVLLHIEGDGEEGNVEGDDAPFANLTLYREFSSGGTTYVLRVDHPSTRLKTLTHLLLRSLLVGLVVAAAGSTAGALLLARAFLRPLHALLQTFRRVREADFSARAPVGAADDELAELARTFNAMMDAVEASVARERRFFADAAHELRTPLAAISGHAEFLRRWGDRDPERAKRSLEAIREETARLTRLVEGILTLGRLEDPDALLALEGSCWAEEVLLPLVEEYRLLYPHVEVSFSSADRSPCVSPAMARSLPQEPLPPHVFPLACESLRHLARILLDNAVKYGAKGGEGGKVVVGVFVAEDGAGFFVRDYGPGIPERDLPHVFERFYRGDPARRRGGYGLGLSIARAIVERTGGEIRLANLPDGGLCALVRWPSPA</sequence>
<evidence type="ECO:0000259" key="16">
    <source>
        <dbReference type="PROSITE" id="PS50885"/>
    </source>
</evidence>
<dbReference type="Gene3D" id="6.10.340.10">
    <property type="match status" value="1"/>
</dbReference>
<dbReference type="SMART" id="SM00388">
    <property type="entry name" value="HisKA"/>
    <property type="match status" value="1"/>
</dbReference>
<evidence type="ECO:0000256" key="12">
    <source>
        <dbReference type="ARBA" id="ARBA00023012"/>
    </source>
</evidence>
<dbReference type="Pfam" id="PF00672">
    <property type="entry name" value="HAMP"/>
    <property type="match status" value="1"/>
</dbReference>
<dbReference type="PANTHER" id="PTHR45436">
    <property type="entry name" value="SENSOR HISTIDINE KINASE YKOH"/>
    <property type="match status" value="1"/>
</dbReference>
<organism evidence="17 18">
    <name type="scientific">Brockia lithotrophica</name>
    <dbReference type="NCBI Taxonomy" id="933949"/>
    <lineage>
        <taxon>Bacteria</taxon>
        <taxon>Bacillati</taxon>
        <taxon>Bacillota</taxon>
        <taxon>Bacilli</taxon>
        <taxon>Bacillales</taxon>
        <taxon>Bacillales Family X. Incertae Sedis</taxon>
        <taxon>Brockia</taxon>
    </lineage>
</organism>
<keyword evidence="7 14" id="KW-0812">Transmembrane</keyword>
<evidence type="ECO:0000259" key="15">
    <source>
        <dbReference type="PROSITE" id="PS50109"/>
    </source>
</evidence>
<dbReference type="Gene3D" id="1.10.287.130">
    <property type="match status" value="1"/>
</dbReference>
<dbReference type="OrthoDB" id="9796330at2"/>
<dbReference type="InterPro" id="IPR003594">
    <property type="entry name" value="HATPase_dom"/>
</dbReference>
<keyword evidence="5" id="KW-0597">Phosphoprotein</keyword>
<dbReference type="Proteomes" id="UP000267019">
    <property type="component" value="Unassembled WGS sequence"/>
</dbReference>
<dbReference type="InterPro" id="IPR050428">
    <property type="entry name" value="TCS_sensor_his_kinase"/>
</dbReference>
<dbReference type="GO" id="GO:0005524">
    <property type="term" value="F:ATP binding"/>
    <property type="evidence" value="ECO:0007669"/>
    <property type="project" value="UniProtKB-KW"/>
</dbReference>
<evidence type="ECO:0000256" key="4">
    <source>
        <dbReference type="ARBA" id="ARBA00022475"/>
    </source>
</evidence>
<dbReference type="GO" id="GO:0005886">
    <property type="term" value="C:plasma membrane"/>
    <property type="evidence" value="ECO:0007669"/>
    <property type="project" value="UniProtKB-SubCell"/>
</dbReference>
<feature type="domain" description="Histidine kinase" evidence="15">
    <location>
        <begin position="241"/>
        <end position="477"/>
    </location>
</feature>
<reference evidence="17 18" key="1">
    <citation type="submission" date="2018-10" db="EMBL/GenBank/DDBJ databases">
        <title>Genomic Encyclopedia of Type Strains, Phase IV (KMG-IV): sequencing the most valuable type-strain genomes for metagenomic binning, comparative biology and taxonomic classification.</title>
        <authorList>
            <person name="Goeker M."/>
        </authorList>
    </citation>
    <scope>NUCLEOTIDE SEQUENCE [LARGE SCALE GENOMIC DNA]</scope>
    <source>
        <strain evidence="17 18">DSM 22653</strain>
    </source>
</reference>
<gene>
    <name evidence="17" type="ORF">C7438_0517</name>
</gene>
<dbReference type="FunFam" id="1.10.287.130:FF:000001">
    <property type="entry name" value="Two-component sensor histidine kinase"/>
    <property type="match status" value="1"/>
</dbReference>
<keyword evidence="6" id="KW-0808">Transferase</keyword>
<evidence type="ECO:0000256" key="1">
    <source>
        <dbReference type="ARBA" id="ARBA00000085"/>
    </source>
</evidence>
<dbReference type="SUPFAM" id="SSF158472">
    <property type="entry name" value="HAMP domain-like"/>
    <property type="match status" value="1"/>
</dbReference>
<dbReference type="Pfam" id="PF00512">
    <property type="entry name" value="HisKA"/>
    <property type="match status" value="1"/>
</dbReference>
<accession>A0A660L7N6</accession>
<dbReference type="CDD" id="cd06225">
    <property type="entry name" value="HAMP"/>
    <property type="match status" value="1"/>
</dbReference>
<evidence type="ECO:0000256" key="11">
    <source>
        <dbReference type="ARBA" id="ARBA00022989"/>
    </source>
</evidence>
<dbReference type="RefSeq" id="WP_121443756.1">
    <property type="nucleotide sequence ID" value="NZ_RBIJ01000001.1"/>
</dbReference>
<evidence type="ECO:0000313" key="18">
    <source>
        <dbReference type="Proteomes" id="UP000267019"/>
    </source>
</evidence>
<evidence type="ECO:0000256" key="9">
    <source>
        <dbReference type="ARBA" id="ARBA00022777"/>
    </source>
</evidence>
<dbReference type="SUPFAM" id="SSF55874">
    <property type="entry name" value="ATPase domain of HSP90 chaperone/DNA topoisomerase II/histidine kinase"/>
    <property type="match status" value="1"/>
</dbReference>
<comment type="caution">
    <text evidence="17">The sequence shown here is derived from an EMBL/GenBank/DDBJ whole genome shotgun (WGS) entry which is preliminary data.</text>
</comment>
<evidence type="ECO:0000256" key="5">
    <source>
        <dbReference type="ARBA" id="ARBA00022553"/>
    </source>
</evidence>
<feature type="domain" description="HAMP" evidence="16">
    <location>
        <begin position="180"/>
        <end position="233"/>
    </location>
</feature>
<dbReference type="CDD" id="cd00075">
    <property type="entry name" value="HATPase"/>
    <property type="match status" value="1"/>
</dbReference>
<evidence type="ECO:0000256" key="2">
    <source>
        <dbReference type="ARBA" id="ARBA00004651"/>
    </source>
</evidence>
<dbReference type="SMART" id="SM00387">
    <property type="entry name" value="HATPase_c"/>
    <property type="match status" value="1"/>
</dbReference>
<protein>
    <recommendedName>
        <fullName evidence="3">histidine kinase</fullName>
        <ecNumber evidence="3">2.7.13.3</ecNumber>
    </recommendedName>
</protein>
<proteinExistence type="predicted"/>
<dbReference type="Pfam" id="PF02518">
    <property type="entry name" value="HATPase_c"/>
    <property type="match status" value="1"/>
</dbReference>
<comment type="catalytic activity">
    <reaction evidence="1">
        <text>ATP + protein L-histidine = ADP + protein N-phospho-L-histidine.</text>
        <dbReference type="EC" id="2.7.13.3"/>
    </reaction>
</comment>
<dbReference type="PROSITE" id="PS50109">
    <property type="entry name" value="HIS_KIN"/>
    <property type="match status" value="1"/>
</dbReference>
<dbReference type="PROSITE" id="PS50885">
    <property type="entry name" value="HAMP"/>
    <property type="match status" value="1"/>
</dbReference>
<dbReference type="InterPro" id="IPR003660">
    <property type="entry name" value="HAMP_dom"/>
</dbReference>
<dbReference type="InterPro" id="IPR003661">
    <property type="entry name" value="HisK_dim/P_dom"/>
</dbReference>
<keyword evidence="13 14" id="KW-0472">Membrane</keyword>
<dbReference type="SUPFAM" id="SSF47384">
    <property type="entry name" value="Homodimeric domain of signal transducing histidine kinase"/>
    <property type="match status" value="1"/>
</dbReference>
<keyword evidence="9 17" id="KW-0418">Kinase</keyword>
<keyword evidence="11 14" id="KW-1133">Transmembrane helix</keyword>
<dbReference type="InterPro" id="IPR036097">
    <property type="entry name" value="HisK_dim/P_sf"/>
</dbReference>
<dbReference type="PANTHER" id="PTHR45436:SF5">
    <property type="entry name" value="SENSOR HISTIDINE KINASE TRCS"/>
    <property type="match status" value="1"/>
</dbReference>
<comment type="subcellular location">
    <subcellularLocation>
        <location evidence="2">Cell membrane</location>
        <topology evidence="2">Multi-pass membrane protein</topology>
    </subcellularLocation>
</comment>
<dbReference type="GO" id="GO:0000155">
    <property type="term" value="F:phosphorelay sensor kinase activity"/>
    <property type="evidence" value="ECO:0007669"/>
    <property type="project" value="InterPro"/>
</dbReference>